<evidence type="ECO:0000313" key="3">
    <source>
        <dbReference type="EMBL" id="GHJ89456.1"/>
    </source>
</evidence>
<sequence>MYRGRLSTELLPRSILETLASTSVISWRPLLATGKPLSTSSSRASSFSGPSSLVTPPPRRRSSIPLFRRRSAHYVARLVLVLVVIPLTFYLHLTSRTMRTRREALVEALQGDPARMGRWPEWLHVPGTTSTTRDEDRLKSRSNEGETPDGWSQWQDDGQVSFWGDVDTVGPSPFDHVPKRIKHDDTKRVLFLTDYHDYLERMNTHTYEIVDAAIRHPHIARLDVWGPKWRYWDADVPVSENIRRRMWWIRELEARRAEREQHFAGGNSTQGAEGNQLFAEEYMSREEMDGWWALAGESVAGCPVQGFDLVWTISDIFKQTDPLLDALPCGALLAQQLGDCHSLNCLREWYPNVSNITVTKYGFEMLELFNRDRLAHAFPDAEAQLFGHSPDSANPWDFWPIPWAERTTPVKMFGFTGSFYPLRVTITDHLQSLPPDASALIERYQHPGYTIWEMPSAYEDPMVTYEQHHPAYQHHEALREDFAKHMREAKICVFDSSLERKMIRKYAQALLAGCVVAGDIPTESEDVLSEFIIDLKPTWNIDQINAELARHLQDDAALETKAKLGFAYARKYLTNTNKISDMIRLVDQYRSGARGYDLPNGFSLRCRSYWGDDEAWRPPWCTGARGLEQ</sequence>
<name>A0A8H3YJE5_9TREE</name>
<gene>
    <name evidence="3" type="ORF">NliqN6_5858</name>
</gene>
<feature type="compositionally biased region" description="Basic and acidic residues" evidence="1">
    <location>
        <begin position="132"/>
        <end position="144"/>
    </location>
</feature>
<proteinExistence type="predicted"/>
<dbReference type="Proteomes" id="UP000620104">
    <property type="component" value="Unassembled WGS sequence"/>
</dbReference>
<comment type="caution">
    <text evidence="3">The sequence shown here is derived from an EMBL/GenBank/DDBJ whole genome shotgun (WGS) entry which is preliminary data.</text>
</comment>
<dbReference type="EMBL" id="BLZA01000043">
    <property type="protein sequence ID" value="GHJ89456.1"/>
    <property type="molecule type" value="Genomic_DNA"/>
</dbReference>
<keyword evidence="2" id="KW-1133">Transmembrane helix</keyword>
<dbReference type="AlphaFoldDB" id="A0A8H3YJE5"/>
<organism evidence="3 4">
    <name type="scientific">Naganishia liquefaciens</name>
    <dbReference type="NCBI Taxonomy" id="104408"/>
    <lineage>
        <taxon>Eukaryota</taxon>
        <taxon>Fungi</taxon>
        <taxon>Dikarya</taxon>
        <taxon>Basidiomycota</taxon>
        <taxon>Agaricomycotina</taxon>
        <taxon>Tremellomycetes</taxon>
        <taxon>Filobasidiales</taxon>
        <taxon>Filobasidiaceae</taxon>
        <taxon>Naganishia</taxon>
    </lineage>
</organism>
<keyword evidence="2" id="KW-0812">Transmembrane</keyword>
<feature type="transmembrane region" description="Helical" evidence="2">
    <location>
        <begin position="74"/>
        <end position="93"/>
    </location>
</feature>
<evidence type="ECO:0000256" key="1">
    <source>
        <dbReference type="SAM" id="MobiDB-lite"/>
    </source>
</evidence>
<keyword evidence="2" id="KW-0472">Membrane</keyword>
<keyword evidence="4" id="KW-1185">Reference proteome</keyword>
<feature type="compositionally biased region" description="Low complexity" evidence="1">
    <location>
        <begin position="38"/>
        <end position="52"/>
    </location>
</feature>
<evidence type="ECO:0000256" key="2">
    <source>
        <dbReference type="SAM" id="Phobius"/>
    </source>
</evidence>
<feature type="region of interest" description="Disordered" evidence="1">
    <location>
        <begin position="35"/>
        <end position="60"/>
    </location>
</feature>
<feature type="region of interest" description="Disordered" evidence="1">
    <location>
        <begin position="120"/>
        <end position="155"/>
    </location>
</feature>
<accession>A0A8H3YJE5</accession>
<evidence type="ECO:0000313" key="4">
    <source>
        <dbReference type="Proteomes" id="UP000620104"/>
    </source>
</evidence>
<protein>
    <submittedName>
        <fullName evidence="3">Uncharacterized protein</fullName>
    </submittedName>
</protein>
<dbReference type="OrthoDB" id="3338772at2759"/>
<reference evidence="3" key="1">
    <citation type="submission" date="2020-07" db="EMBL/GenBank/DDBJ databases">
        <title>Draft Genome Sequence of a Deep-Sea Yeast, Naganishia (Cryptococcus) liquefaciens strain N6.</title>
        <authorList>
            <person name="Han Y.W."/>
            <person name="Kajitani R."/>
            <person name="Morimoto H."/>
            <person name="Parhat M."/>
            <person name="Tsubouchi H."/>
            <person name="Bakenova O."/>
            <person name="Ogata M."/>
            <person name="Argunhan B."/>
            <person name="Aoki R."/>
            <person name="Kajiwara S."/>
            <person name="Itoh T."/>
            <person name="Iwasaki H."/>
        </authorList>
    </citation>
    <scope>NUCLEOTIDE SEQUENCE</scope>
    <source>
        <strain evidence="3">N6</strain>
    </source>
</reference>